<dbReference type="SUPFAM" id="SSF88659">
    <property type="entry name" value="Sigma3 and sigma4 domains of RNA polymerase sigma factors"/>
    <property type="match status" value="1"/>
</dbReference>
<name>A0A8J7QBY7_9BACT</name>
<feature type="domain" description="RNA polymerase sigma-70 ECF-like HTH" evidence="5">
    <location>
        <begin position="5"/>
        <end position="184"/>
    </location>
</feature>
<protein>
    <submittedName>
        <fullName evidence="6">Sigma-70 family RNA polymerase sigma factor</fullName>
    </submittedName>
</protein>
<keyword evidence="4" id="KW-0175">Coiled coil</keyword>
<organism evidence="6 7">
    <name type="scientific">Acanthopleuribacter pedis</name>
    <dbReference type="NCBI Taxonomy" id="442870"/>
    <lineage>
        <taxon>Bacteria</taxon>
        <taxon>Pseudomonadati</taxon>
        <taxon>Acidobacteriota</taxon>
        <taxon>Holophagae</taxon>
        <taxon>Acanthopleuribacterales</taxon>
        <taxon>Acanthopleuribacteraceae</taxon>
        <taxon>Acanthopleuribacter</taxon>
    </lineage>
</organism>
<dbReference type="RefSeq" id="WP_207860874.1">
    <property type="nucleotide sequence ID" value="NZ_JAFREP010000020.1"/>
</dbReference>
<dbReference type="InterPro" id="IPR011517">
    <property type="entry name" value="RNA_pol_sigma70_ECF-like"/>
</dbReference>
<dbReference type="InterPro" id="IPR039425">
    <property type="entry name" value="RNA_pol_sigma-70-like"/>
</dbReference>
<dbReference type="GO" id="GO:0006352">
    <property type="term" value="P:DNA-templated transcription initiation"/>
    <property type="evidence" value="ECO:0007669"/>
    <property type="project" value="InterPro"/>
</dbReference>
<dbReference type="AlphaFoldDB" id="A0A8J7QBY7"/>
<dbReference type="GO" id="GO:0016987">
    <property type="term" value="F:sigma factor activity"/>
    <property type="evidence" value="ECO:0007669"/>
    <property type="project" value="UniProtKB-KW"/>
</dbReference>
<evidence type="ECO:0000256" key="1">
    <source>
        <dbReference type="ARBA" id="ARBA00023015"/>
    </source>
</evidence>
<dbReference type="NCBIfam" id="TIGR02999">
    <property type="entry name" value="Sig-70_X6"/>
    <property type="match status" value="1"/>
</dbReference>
<dbReference type="InterPro" id="IPR013324">
    <property type="entry name" value="RNA_pol_sigma_r3/r4-like"/>
</dbReference>
<sequence>MSAKTVTRRLHAWHGGDATAFEVLIEEQYTQLKKLGRSLLAKDRLGNHLQATELISLAFISLSKKQAISWTDRQHFFRVAARTMRRLLIQEARRLNAEKRGADQQHQSLNEAFTVASNYSAEALTLLDAALSSLHQGDAEAGQVVELRFFGGFSVAECAEILAVSEPTIKRKWRFAKAYLASALAEARP</sequence>
<keyword evidence="2" id="KW-0731">Sigma factor</keyword>
<evidence type="ECO:0000256" key="4">
    <source>
        <dbReference type="SAM" id="Coils"/>
    </source>
</evidence>
<dbReference type="EMBL" id="JAFREP010000020">
    <property type="protein sequence ID" value="MBO1320899.1"/>
    <property type="molecule type" value="Genomic_DNA"/>
</dbReference>
<dbReference type="Gene3D" id="1.10.10.10">
    <property type="entry name" value="Winged helix-like DNA-binding domain superfamily/Winged helix DNA-binding domain"/>
    <property type="match status" value="1"/>
</dbReference>
<evidence type="ECO:0000256" key="2">
    <source>
        <dbReference type="ARBA" id="ARBA00023082"/>
    </source>
</evidence>
<keyword evidence="1" id="KW-0805">Transcription regulation</keyword>
<dbReference type="PANTHER" id="PTHR43133">
    <property type="entry name" value="RNA POLYMERASE ECF-TYPE SIGMA FACTO"/>
    <property type="match status" value="1"/>
</dbReference>
<reference evidence="6" key="1">
    <citation type="submission" date="2021-03" db="EMBL/GenBank/DDBJ databases">
        <authorList>
            <person name="Wang G."/>
        </authorList>
    </citation>
    <scope>NUCLEOTIDE SEQUENCE</scope>
    <source>
        <strain evidence="6">KCTC 12899</strain>
    </source>
</reference>
<dbReference type="InterPro" id="IPR036388">
    <property type="entry name" value="WH-like_DNA-bd_sf"/>
</dbReference>
<dbReference type="InterPro" id="IPR014284">
    <property type="entry name" value="RNA_pol_sigma-70_dom"/>
</dbReference>
<proteinExistence type="predicted"/>
<accession>A0A8J7QBY7</accession>
<dbReference type="Proteomes" id="UP000664417">
    <property type="component" value="Unassembled WGS sequence"/>
</dbReference>
<keyword evidence="7" id="KW-1185">Reference proteome</keyword>
<keyword evidence="3" id="KW-0804">Transcription</keyword>
<dbReference type="PANTHER" id="PTHR43133:SF39">
    <property type="entry name" value="SIMILAR TO RNA POLYMERASE SIGMA-E FACTOR"/>
    <property type="match status" value="1"/>
</dbReference>
<evidence type="ECO:0000256" key="3">
    <source>
        <dbReference type="ARBA" id="ARBA00023163"/>
    </source>
</evidence>
<evidence type="ECO:0000313" key="6">
    <source>
        <dbReference type="EMBL" id="MBO1320899.1"/>
    </source>
</evidence>
<evidence type="ECO:0000313" key="7">
    <source>
        <dbReference type="Proteomes" id="UP000664417"/>
    </source>
</evidence>
<dbReference type="Pfam" id="PF07638">
    <property type="entry name" value="Sigma70_ECF"/>
    <property type="match status" value="1"/>
</dbReference>
<gene>
    <name evidence="6" type="ORF">J3U88_20645</name>
</gene>
<comment type="caution">
    <text evidence="6">The sequence shown here is derived from an EMBL/GenBank/DDBJ whole genome shotgun (WGS) entry which is preliminary data.</text>
</comment>
<dbReference type="InterPro" id="IPR053812">
    <property type="entry name" value="HTH_Sigma70_ECF-like"/>
</dbReference>
<dbReference type="NCBIfam" id="TIGR02937">
    <property type="entry name" value="sigma70-ECF"/>
    <property type="match status" value="1"/>
</dbReference>
<evidence type="ECO:0000259" key="5">
    <source>
        <dbReference type="Pfam" id="PF07638"/>
    </source>
</evidence>
<feature type="coiled-coil region" evidence="4">
    <location>
        <begin position="85"/>
        <end position="112"/>
    </location>
</feature>